<organism evidence="2 3">
    <name type="scientific">Devosia albogilva</name>
    <dbReference type="NCBI Taxonomy" id="429726"/>
    <lineage>
        <taxon>Bacteria</taxon>
        <taxon>Pseudomonadati</taxon>
        <taxon>Pseudomonadota</taxon>
        <taxon>Alphaproteobacteria</taxon>
        <taxon>Hyphomicrobiales</taxon>
        <taxon>Devosiaceae</taxon>
        <taxon>Devosia</taxon>
    </lineage>
</organism>
<dbReference type="EMBL" id="JBHUNP010000001">
    <property type="protein sequence ID" value="MFD2646366.1"/>
    <property type="molecule type" value="Genomic_DNA"/>
</dbReference>
<gene>
    <name evidence="2" type="ORF">ACFSX5_01000</name>
</gene>
<evidence type="ECO:0000313" key="3">
    <source>
        <dbReference type="Proteomes" id="UP001597521"/>
    </source>
</evidence>
<feature type="region of interest" description="Disordered" evidence="1">
    <location>
        <begin position="50"/>
        <end position="71"/>
    </location>
</feature>
<feature type="compositionally biased region" description="Gly residues" evidence="1">
    <location>
        <begin position="62"/>
        <end position="71"/>
    </location>
</feature>
<dbReference type="Pfam" id="PF11154">
    <property type="entry name" value="DUF2934"/>
    <property type="match status" value="1"/>
</dbReference>
<accession>A0ABW5QFW9</accession>
<dbReference type="InterPro" id="IPR021327">
    <property type="entry name" value="DUF2934"/>
</dbReference>
<dbReference type="RefSeq" id="WP_386830927.1">
    <property type="nucleotide sequence ID" value="NZ_JBHUNP010000001.1"/>
</dbReference>
<comment type="caution">
    <text evidence="2">The sequence shown here is derived from an EMBL/GenBank/DDBJ whole genome shotgun (WGS) entry which is preliminary data.</text>
</comment>
<evidence type="ECO:0000256" key="1">
    <source>
        <dbReference type="SAM" id="MobiDB-lite"/>
    </source>
</evidence>
<evidence type="ECO:0000313" key="2">
    <source>
        <dbReference type="EMBL" id="MFD2646366.1"/>
    </source>
</evidence>
<proteinExistence type="predicted"/>
<dbReference type="Proteomes" id="UP001597521">
    <property type="component" value="Unassembled WGS sequence"/>
</dbReference>
<keyword evidence="3" id="KW-1185">Reference proteome</keyword>
<protein>
    <submittedName>
        <fullName evidence="2">DUF2934 domain-containing protein</fullName>
    </submittedName>
</protein>
<reference evidence="3" key="1">
    <citation type="journal article" date="2019" name="Int. J. Syst. Evol. Microbiol.">
        <title>The Global Catalogue of Microorganisms (GCM) 10K type strain sequencing project: providing services to taxonomists for standard genome sequencing and annotation.</title>
        <authorList>
            <consortium name="The Broad Institute Genomics Platform"/>
            <consortium name="The Broad Institute Genome Sequencing Center for Infectious Disease"/>
            <person name="Wu L."/>
            <person name="Ma J."/>
        </authorList>
    </citation>
    <scope>NUCLEOTIDE SEQUENCE [LARGE SCALE GENOMIC DNA]</scope>
    <source>
        <strain evidence="3">CCM 7427</strain>
    </source>
</reference>
<name>A0ABW5QFW9_9HYPH</name>
<sequence>MYENTEKFVDMDFEQRVRQAAYHLWEQDGRPFGRETEYWFRALEQLLAQRSSEMEPGKNDGASGGGSDVIH</sequence>